<evidence type="ECO:0000256" key="1">
    <source>
        <dbReference type="ARBA" id="ARBA00007831"/>
    </source>
</evidence>
<dbReference type="SUPFAM" id="SSF47874">
    <property type="entry name" value="Annexin"/>
    <property type="match status" value="1"/>
</dbReference>
<dbReference type="GO" id="GO:0005509">
    <property type="term" value="F:calcium ion binding"/>
    <property type="evidence" value="ECO:0007669"/>
    <property type="project" value="InterPro"/>
</dbReference>
<comment type="caution">
    <text evidence="7">The sequence shown here is derived from an EMBL/GenBank/DDBJ whole genome shotgun (WGS) entry which is preliminary data.</text>
</comment>
<keyword evidence="8" id="KW-1185">Reference proteome</keyword>
<accession>A0AAV2RE06</accession>
<dbReference type="GO" id="GO:0012506">
    <property type="term" value="C:vesicle membrane"/>
    <property type="evidence" value="ECO:0007669"/>
    <property type="project" value="TreeGrafter"/>
</dbReference>
<keyword evidence="2 6" id="KW-0677">Repeat</keyword>
<evidence type="ECO:0000256" key="3">
    <source>
        <dbReference type="ARBA" id="ARBA00022837"/>
    </source>
</evidence>
<dbReference type="GO" id="GO:0005634">
    <property type="term" value="C:nucleus"/>
    <property type="evidence" value="ECO:0007669"/>
    <property type="project" value="TreeGrafter"/>
</dbReference>
<dbReference type="PANTHER" id="PTHR10502">
    <property type="entry name" value="ANNEXIN"/>
    <property type="match status" value="1"/>
</dbReference>
<protein>
    <recommendedName>
        <fullName evidence="6">Annexin</fullName>
    </recommendedName>
</protein>
<dbReference type="PROSITE" id="PS00223">
    <property type="entry name" value="ANNEXIN_1"/>
    <property type="match status" value="2"/>
</dbReference>
<reference evidence="7 8" key="1">
    <citation type="submission" date="2024-05" db="EMBL/GenBank/DDBJ databases">
        <authorList>
            <person name="Wallberg A."/>
        </authorList>
    </citation>
    <scope>NUCLEOTIDE SEQUENCE [LARGE SCALE GENOMIC DNA]</scope>
</reference>
<keyword evidence="3 6" id="KW-0106">Calcium</keyword>
<dbReference type="InterPro" id="IPR018502">
    <property type="entry name" value="Annexin_repeat"/>
</dbReference>
<dbReference type="AlphaFoldDB" id="A0AAV2RE06"/>
<dbReference type="GO" id="GO:0005737">
    <property type="term" value="C:cytoplasm"/>
    <property type="evidence" value="ECO:0007669"/>
    <property type="project" value="TreeGrafter"/>
</dbReference>
<dbReference type="PROSITE" id="PS51897">
    <property type="entry name" value="ANNEXIN_2"/>
    <property type="match status" value="4"/>
</dbReference>
<dbReference type="Gene3D" id="1.10.220.10">
    <property type="entry name" value="Annexin"/>
    <property type="match status" value="4"/>
</dbReference>
<dbReference type="Proteomes" id="UP001497623">
    <property type="component" value="Unassembled WGS sequence"/>
</dbReference>
<dbReference type="FunFam" id="1.10.220.10:FF:000002">
    <property type="entry name" value="Annexin"/>
    <property type="match status" value="1"/>
</dbReference>
<sequence>MDPGSEKATVRVVEDFDASSDAATLRESMKGLGTDEETICAVVCNRANEQRLIIAEEYTQAYGRHLLEDLKSELGGHLEDVIEALMKPLPEYLADEINHAIDGLGSDEKTLVEILCTRSNDQLAKIAEAYEAKYEKPLSEAIEGDTSGNFKRLLVAMIAGGRDEDCWGDHELAVELAEKLYDAGEGKLGTNEEEFTRIMVQYSYPQLRLTFRESEKLSGKPFNEMVDDEFTGSMQKGLLAIYYSTVNRPAYFAQLLNDALGGAGTSDRPLIRILVSRSEIDLGNIRDEYEAMFERSLVDHIDVRIIICCN</sequence>
<dbReference type="FunFam" id="1.10.220.10:FF:000005">
    <property type="entry name" value="Annexin"/>
    <property type="match status" value="1"/>
</dbReference>
<organism evidence="7 8">
    <name type="scientific">Meganyctiphanes norvegica</name>
    <name type="common">Northern krill</name>
    <name type="synonym">Thysanopoda norvegica</name>
    <dbReference type="NCBI Taxonomy" id="48144"/>
    <lineage>
        <taxon>Eukaryota</taxon>
        <taxon>Metazoa</taxon>
        <taxon>Ecdysozoa</taxon>
        <taxon>Arthropoda</taxon>
        <taxon>Crustacea</taxon>
        <taxon>Multicrustacea</taxon>
        <taxon>Malacostraca</taxon>
        <taxon>Eumalacostraca</taxon>
        <taxon>Eucarida</taxon>
        <taxon>Euphausiacea</taxon>
        <taxon>Euphausiidae</taxon>
        <taxon>Meganyctiphanes</taxon>
    </lineage>
</organism>
<keyword evidence="5 6" id="KW-0111">Calcium/phospholipid-binding</keyword>
<dbReference type="InterPro" id="IPR001464">
    <property type="entry name" value="Annexin"/>
</dbReference>
<keyword evidence="4 6" id="KW-0041">Annexin</keyword>
<dbReference type="Pfam" id="PF00191">
    <property type="entry name" value="Annexin"/>
    <property type="match status" value="4"/>
</dbReference>
<evidence type="ECO:0000256" key="2">
    <source>
        <dbReference type="ARBA" id="ARBA00022737"/>
    </source>
</evidence>
<name>A0AAV2RE06_MEGNR</name>
<dbReference type="PANTHER" id="PTHR10502:SF102">
    <property type="entry name" value="ANNEXIN B11"/>
    <property type="match status" value="1"/>
</dbReference>
<evidence type="ECO:0000313" key="7">
    <source>
        <dbReference type="EMBL" id="CAL4122134.1"/>
    </source>
</evidence>
<dbReference type="GO" id="GO:0005544">
    <property type="term" value="F:calcium-dependent phospholipid binding"/>
    <property type="evidence" value="ECO:0007669"/>
    <property type="project" value="UniProtKB-KW"/>
</dbReference>
<proteinExistence type="inferred from homology"/>
<dbReference type="FunFam" id="1.10.220.10:FF:000003">
    <property type="entry name" value="Annexin"/>
    <property type="match status" value="1"/>
</dbReference>
<evidence type="ECO:0000256" key="5">
    <source>
        <dbReference type="ARBA" id="ARBA00023302"/>
    </source>
</evidence>
<dbReference type="PRINTS" id="PR00196">
    <property type="entry name" value="ANNEXIN"/>
</dbReference>
<dbReference type="InterPro" id="IPR037104">
    <property type="entry name" value="Annexin_sf"/>
</dbReference>
<gene>
    <name evidence="7" type="ORF">MNOR_LOCUS22856</name>
</gene>
<dbReference type="SMART" id="SM00335">
    <property type="entry name" value="ANX"/>
    <property type="match status" value="4"/>
</dbReference>
<dbReference type="InterPro" id="IPR018252">
    <property type="entry name" value="Annexin_repeat_CS"/>
</dbReference>
<comment type="domain">
    <text evidence="6">A pair of annexin repeats may form one binding site for calcium and phospholipid.</text>
</comment>
<evidence type="ECO:0000256" key="6">
    <source>
        <dbReference type="RuleBase" id="RU003540"/>
    </source>
</evidence>
<dbReference type="GO" id="GO:0001786">
    <property type="term" value="F:phosphatidylserine binding"/>
    <property type="evidence" value="ECO:0007669"/>
    <property type="project" value="TreeGrafter"/>
</dbReference>
<dbReference type="EMBL" id="CAXKWB010019592">
    <property type="protein sequence ID" value="CAL4122134.1"/>
    <property type="molecule type" value="Genomic_DNA"/>
</dbReference>
<comment type="similarity">
    <text evidence="1 6">Belongs to the annexin family.</text>
</comment>
<evidence type="ECO:0000313" key="8">
    <source>
        <dbReference type="Proteomes" id="UP001497623"/>
    </source>
</evidence>
<dbReference type="GO" id="GO:0005886">
    <property type="term" value="C:plasma membrane"/>
    <property type="evidence" value="ECO:0007669"/>
    <property type="project" value="TreeGrafter"/>
</dbReference>
<evidence type="ECO:0000256" key="4">
    <source>
        <dbReference type="ARBA" id="ARBA00023216"/>
    </source>
</evidence>